<organism evidence="2 3">
    <name type="scientific">Cardiocondyla obscurior</name>
    <dbReference type="NCBI Taxonomy" id="286306"/>
    <lineage>
        <taxon>Eukaryota</taxon>
        <taxon>Metazoa</taxon>
        <taxon>Ecdysozoa</taxon>
        <taxon>Arthropoda</taxon>
        <taxon>Hexapoda</taxon>
        <taxon>Insecta</taxon>
        <taxon>Pterygota</taxon>
        <taxon>Neoptera</taxon>
        <taxon>Endopterygota</taxon>
        <taxon>Hymenoptera</taxon>
        <taxon>Apocrita</taxon>
        <taxon>Aculeata</taxon>
        <taxon>Formicoidea</taxon>
        <taxon>Formicidae</taxon>
        <taxon>Myrmicinae</taxon>
        <taxon>Cardiocondyla</taxon>
    </lineage>
</organism>
<accession>A0AAW2FHQ2</accession>
<dbReference type="AlphaFoldDB" id="A0AAW2FHQ2"/>
<gene>
    <name evidence="2" type="ORF">PUN28_011464</name>
</gene>
<dbReference type="Proteomes" id="UP001430953">
    <property type="component" value="Unassembled WGS sequence"/>
</dbReference>
<keyword evidence="3" id="KW-1185">Reference proteome</keyword>
<reference evidence="2 3" key="1">
    <citation type="submission" date="2023-03" db="EMBL/GenBank/DDBJ databases">
        <title>High recombination rates correlate with genetic variation in Cardiocondyla obscurior ants.</title>
        <authorList>
            <person name="Errbii M."/>
        </authorList>
    </citation>
    <scope>NUCLEOTIDE SEQUENCE [LARGE SCALE GENOMIC DNA]</scope>
    <source>
        <strain evidence="2">Alpha-2009</strain>
        <tissue evidence="2">Whole body</tissue>
    </source>
</reference>
<dbReference type="EMBL" id="JADYXP020000011">
    <property type="protein sequence ID" value="KAL0114164.1"/>
    <property type="molecule type" value="Genomic_DNA"/>
</dbReference>
<sequence>MRGKKKKKKKKKKEKKRKKKLKLSTFRRRKEGNTFISHCPKSHVTLFYYPTIVFSVSKVLFYHASKAAAQNYLNYLY</sequence>
<proteinExistence type="predicted"/>
<comment type="caution">
    <text evidence="2">The sequence shown here is derived from an EMBL/GenBank/DDBJ whole genome shotgun (WGS) entry which is preliminary data.</text>
</comment>
<evidence type="ECO:0000313" key="2">
    <source>
        <dbReference type="EMBL" id="KAL0114164.1"/>
    </source>
</evidence>
<name>A0AAW2FHQ2_9HYME</name>
<feature type="region of interest" description="Disordered" evidence="1">
    <location>
        <begin position="1"/>
        <end position="21"/>
    </location>
</feature>
<protein>
    <submittedName>
        <fullName evidence="2">Uncharacterized protein</fullName>
    </submittedName>
</protein>
<evidence type="ECO:0000256" key="1">
    <source>
        <dbReference type="SAM" id="MobiDB-lite"/>
    </source>
</evidence>
<evidence type="ECO:0000313" key="3">
    <source>
        <dbReference type="Proteomes" id="UP001430953"/>
    </source>
</evidence>